<dbReference type="AlphaFoldDB" id="A0A109QYN6"/>
<dbReference type="InterPro" id="IPR011009">
    <property type="entry name" value="Kinase-like_dom_sf"/>
</dbReference>
<dbReference type="KEGG" id="mvd:AWU67_06465"/>
<organism evidence="3 4">
    <name type="scientific">Microterricola viridarii</name>
    <dbReference type="NCBI Taxonomy" id="412690"/>
    <lineage>
        <taxon>Bacteria</taxon>
        <taxon>Bacillati</taxon>
        <taxon>Actinomycetota</taxon>
        <taxon>Actinomycetes</taxon>
        <taxon>Micrococcales</taxon>
        <taxon>Microbacteriaceae</taxon>
        <taxon>Microterricola</taxon>
    </lineage>
</organism>
<feature type="region of interest" description="Disordered" evidence="1">
    <location>
        <begin position="355"/>
        <end position="379"/>
    </location>
</feature>
<accession>A0A109QYN6</accession>
<evidence type="ECO:0000313" key="4">
    <source>
        <dbReference type="Proteomes" id="UP000058305"/>
    </source>
</evidence>
<dbReference type="GO" id="GO:0004672">
    <property type="term" value="F:protein kinase activity"/>
    <property type="evidence" value="ECO:0007669"/>
    <property type="project" value="InterPro"/>
</dbReference>
<dbReference type="OrthoDB" id="5125808at2"/>
<dbReference type="GO" id="GO:0005524">
    <property type="term" value="F:ATP binding"/>
    <property type="evidence" value="ECO:0007669"/>
    <property type="project" value="InterPro"/>
</dbReference>
<reference evidence="4" key="2">
    <citation type="submission" date="2016-01" db="EMBL/GenBank/DDBJ databases">
        <title>First complete genome sequence of a species in the genus Microterricola, an extremophilic cold active enzyme producing strain ERGS5:02 isolated from Sikkim Himalaya.</title>
        <authorList>
            <person name="Kumar R."/>
            <person name="Singh D."/>
            <person name="Swarnkar M.K."/>
        </authorList>
    </citation>
    <scope>NUCLEOTIDE SEQUENCE [LARGE SCALE GENOMIC DNA]</scope>
    <source>
        <strain evidence="4">ERGS5:02</strain>
    </source>
</reference>
<dbReference type="SUPFAM" id="SSF56112">
    <property type="entry name" value="Protein kinase-like (PK-like)"/>
    <property type="match status" value="1"/>
</dbReference>
<feature type="region of interest" description="Disordered" evidence="1">
    <location>
        <begin position="252"/>
        <end position="277"/>
    </location>
</feature>
<evidence type="ECO:0000313" key="3">
    <source>
        <dbReference type="EMBL" id="AMB58560.1"/>
    </source>
</evidence>
<dbReference type="InterPro" id="IPR000719">
    <property type="entry name" value="Prot_kinase_dom"/>
</dbReference>
<dbReference type="RefSeq" id="WP_067227250.1">
    <property type="nucleotide sequence ID" value="NZ_CP014145.1"/>
</dbReference>
<gene>
    <name evidence="3" type="ORF">AWU67_06465</name>
</gene>
<feature type="compositionally biased region" description="Pro residues" evidence="1">
    <location>
        <begin position="365"/>
        <end position="374"/>
    </location>
</feature>
<dbReference type="EMBL" id="CP014145">
    <property type="protein sequence ID" value="AMB58560.1"/>
    <property type="molecule type" value="Genomic_DNA"/>
</dbReference>
<evidence type="ECO:0000256" key="1">
    <source>
        <dbReference type="SAM" id="MobiDB-lite"/>
    </source>
</evidence>
<protein>
    <recommendedName>
        <fullName evidence="2">Protein kinase domain-containing protein</fullName>
    </recommendedName>
</protein>
<dbReference type="Gene3D" id="1.10.510.10">
    <property type="entry name" value="Transferase(Phosphotransferase) domain 1"/>
    <property type="match status" value="1"/>
</dbReference>
<feature type="domain" description="Protein kinase" evidence="2">
    <location>
        <begin position="19"/>
        <end position="299"/>
    </location>
</feature>
<name>A0A109QYN6_9MICO</name>
<dbReference type="Proteomes" id="UP000058305">
    <property type="component" value="Chromosome"/>
</dbReference>
<sequence>MPGSDGAAAATEPAIIAGYRVLRRLAFGQSATVYLGHADGSAHAAGTGAGAAGISTVALRVFHADAERERVDREIALLGALPAGVGAELHDVATLSDGRVCLVMQRDDGPTLAELLRRRTQIRAGEAVTILAPLVVSLDALHRKGWSHGALGPATVRFDTAGRTHLCGWSGARPLPAGAQRTSTLRAEYAALASIARAVCACVDRGSAAPHEAQEMLDWFDERVAAHPFLPCAAELERRLFALARPLPVRLATEPPDTSSTVQPAMPMRLTGEPATDVHPRTTSLIALDGDEPDRPPAVLWAGWALPGKLGERLDALRSMVRRRVGAHRRPIMVSAAVAAGLFALAITLLPPGSPGSQAAATPAPTAPVAPGPPEVETEPLQTADAALEADPVMAAAGLLAAREDCFRQSSLLCLDDVLDTGGPLAAADAADIRQAQLDGTVLLPDPYDLDALGLVEQNGGAALIALRGAGAKTKPASLLMIRGEAGWRLRELFDY</sequence>
<keyword evidence="4" id="KW-1185">Reference proteome</keyword>
<proteinExistence type="predicted"/>
<dbReference type="PROSITE" id="PS50011">
    <property type="entry name" value="PROTEIN_KINASE_DOM"/>
    <property type="match status" value="1"/>
</dbReference>
<feature type="compositionally biased region" description="Low complexity" evidence="1">
    <location>
        <begin position="355"/>
        <end position="364"/>
    </location>
</feature>
<evidence type="ECO:0000259" key="2">
    <source>
        <dbReference type="PROSITE" id="PS50011"/>
    </source>
</evidence>
<reference evidence="3 4" key="1">
    <citation type="journal article" date="2016" name="J. Biotechnol.">
        <title>First complete genome sequence of a species in the genus Microterricola, an extremophilic cold active enzyme producing bacterial strain ERGS5:02 isolated from Sikkim Himalaya.</title>
        <authorList>
            <person name="Himanshu"/>
            <person name="Swarnkar M.K."/>
            <person name="Singh D."/>
            <person name="Kumar R."/>
        </authorList>
    </citation>
    <scope>NUCLEOTIDE SEQUENCE [LARGE SCALE GENOMIC DNA]</scope>
    <source>
        <strain evidence="3 4">ERGS5:02</strain>
    </source>
</reference>